<sequence>MASYTDPETKQWESPGGWGARHINDTAPFTLWDDANRKFCWPSKEEWIWIWERSGGENVYFNGWLMCFETHAPTKPIPLTLGTLPVMFVRPGEMFFDPIPESGYSNPRVPDPCPTLRWPKMTNPSNSQMEAILEAMTPLAHVRAAIFLPMWTIFELETGDDRSYKRLSLLGVVAGRTALYHHEDLPFLGPMRSLTHPRLNDASQESTARDNIEPAGGRKEAIEMMDSGRRKRLRKQPSEWSNDTSLAYQKPSQLSTDTLQDNTSYLHYSILTLGREIECSFRIPGTSKESIQGSEPALGSWHEVDGMSSGLFSIMNAGVAVMKSARPIGHPEIDFSRWNVRFVNFMFGKVDQDMSDGLCGAPIADADTGGVAGFFHQANGFWGFSAVLDDLVDEGWVLM</sequence>
<dbReference type="AlphaFoldDB" id="A0A9W4IXD5"/>
<reference evidence="1" key="1">
    <citation type="submission" date="2021-07" db="EMBL/GenBank/DDBJ databases">
        <authorList>
            <person name="Branca A.L. A."/>
        </authorList>
    </citation>
    <scope>NUCLEOTIDE SEQUENCE</scope>
</reference>
<dbReference type="Proteomes" id="UP001152592">
    <property type="component" value="Unassembled WGS sequence"/>
</dbReference>
<dbReference type="OrthoDB" id="426718at2759"/>
<evidence type="ECO:0000313" key="2">
    <source>
        <dbReference type="Proteomes" id="UP001152592"/>
    </source>
</evidence>
<proteinExistence type="predicted"/>
<protein>
    <submittedName>
        <fullName evidence="1">Uncharacterized protein</fullName>
    </submittedName>
</protein>
<dbReference type="EMBL" id="CAJVPD010000155">
    <property type="protein sequence ID" value="CAG8359095.1"/>
    <property type="molecule type" value="Genomic_DNA"/>
</dbReference>
<accession>A0A9W4IXD5</accession>
<name>A0A9W4IXD5_9EURO</name>
<comment type="caution">
    <text evidence="1">The sequence shown here is derived from an EMBL/GenBank/DDBJ whole genome shotgun (WGS) entry which is preliminary data.</text>
</comment>
<organism evidence="1 2">
    <name type="scientific">Penicillium salamii</name>
    <dbReference type="NCBI Taxonomy" id="1612424"/>
    <lineage>
        <taxon>Eukaryota</taxon>
        <taxon>Fungi</taxon>
        <taxon>Dikarya</taxon>
        <taxon>Ascomycota</taxon>
        <taxon>Pezizomycotina</taxon>
        <taxon>Eurotiomycetes</taxon>
        <taxon>Eurotiomycetidae</taxon>
        <taxon>Eurotiales</taxon>
        <taxon>Aspergillaceae</taxon>
        <taxon>Penicillium</taxon>
    </lineage>
</organism>
<gene>
    <name evidence="1" type="ORF">PSALAMII_LOCUS3492</name>
</gene>
<evidence type="ECO:0000313" key="1">
    <source>
        <dbReference type="EMBL" id="CAG8359095.1"/>
    </source>
</evidence>